<evidence type="ECO:0000313" key="2">
    <source>
        <dbReference type="Proteomes" id="UP000646548"/>
    </source>
</evidence>
<dbReference type="Proteomes" id="UP000646548">
    <property type="component" value="Unassembled WGS sequence"/>
</dbReference>
<sequence>MKLIRRICSILIRNIQMHKRVHESPAHSVSRPQHSSQSCCVFMKAKEIQTIRTIYKRKNFFIEKMIEILEGSDELQLPGLLITGSAPGSPPHRLRLPSVKKTIQFECDMRLRRTQVLFL</sequence>
<name>A0A834FR30_ORYME</name>
<protein>
    <submittedName>
        <fullName evidence="1">Uncharacterized protein</fullName>
    </submittedName>
</protein>
<organism evidence="1 2">
    <name type="scientific">Oryzias melastigma</name>
    <name type="common">Marine medaka</name>
    <dbReference type="NCBI Taxonomy" id="30732"/>
    <lineage>
        <taxon>Eukaryota</taxon>
        <taxon>Metazoa</taxon>
        <taxon>Chordata</taxon>
        <taxon>Craniata</taxon>
        <taxon>Vertebrata</taxon>
        <taxon>Euteleostomi</taxon>
        <taxon>Actinopterygii</taxon>
        <taxon>Neopterygii</taxon>
        <taxon>Teleostei</taxon>
        <taxon>Neoteleostei</taxon>
        <taxon>Acanthomorphata</taxon>
        <taxon>Ovalentaria</taxon>
        <taxon>Atherinomorphae</taxon>
        <taxon>Beloniformes</taxon>
        <taxon>Adrianichthyidae</taxon>
        <taxon>Oryziinae</taxon>
        <taxon>Oryzias</taxon>
    </lineage>
</organism>
<comment type="caution">
    <text evidence="1">The sequence shown here is derived from an EMBL/GenBank/DDBJ whole genome shotgun (WGS) entry which is preliminary data.</text>
</comment>
<dbReference type="AlphaFoldDB" id="A0A834FR30"/>
<proteinExistence type="predicted"/>
<reference evidence="1" key="1">
    <citation type="journal article" name="BMC Genomics">
        <title>Long-read sequencing and de novo genome assembly of marine medaka (Oryzias melastigma).</title>
        <authorList>
            <person name="Liang P."/>
            <person name="Saqib H.S.A."/>
            <person name="Ni X."/>
            <person name="Shen Y."/>
        </authorList>
    </citation>
    <scope>NUCLEOTIDE SEQUENCE</scope>
    <source>
        <strain evidence="1">Bigg-433</strain>
    </source>
</reference>
<gene>
    <name evidence="1" type="ORF">FQA47_015465</name>
</gene>
<accession>A0A834FR30</accession>
<dbReference type="EMBL" id="WKFB01000027">
    <property type="protein sequence ID" value="KAF6738441.1"/>
    <property type="molecule type" value="Genomic_DNA"/>
</dbReference>
<evidence type="ECO:0000313" key="1">
    <source>
        <dbReference type="EMBL" id="KAF6738441.1"/>
    </source>
</evidence>